<dbReference type="Gene3D" id="1.20.1250.20">
    <property type="entry name" value="MFS general substrate transporter like domains"/>
    <property type="match status" value="2"/>
</dbReference>
<evidence type="ECO:0000313" key="9">
    <source>
        <dbReference type="Proteomes" id="UP000436047"/>
    </source>
</evidence>
<evidence type="ECO:0000256" key="1">
    <source>
        <dbReference type="ARBA" id="ARBA00004651"/>
    </source>
</evidence>
<accession>A0A6N7WBM6</accession>
<feature type="transmembrane region" description="Helical" evidence="6">
    <location>
        <begin position="170"/>
        <end position="188"/>
    </location>
</feature>
<feature type="transmembrane region" description="Helical" evidence="6">
    <location>
        <begin position="48"/>
        <end position="68"/>
    </location>
</feature>
<keyword evidence="5 6" id="KW-0472">Membrane</keyword>
<dbReference type="InterPro" id="IPR036259">
    <property type="entry name" value="MFS_trans_sf"/>
</dbReference>
<feature type="transmembrane region" description="Helical" evidence="6">
    <location>
        <begin position="12"/>
        <end position="28"/>
    </location>
</feature>
<evidence type="ECO:0000256" key="2">
    <source>
        <dbReference type="ARBA" id="ARBA00022448"/>
    </source>
</evidence>
<dbReference type="RefSeq" id="WP_154468325.1">
    <property type="nucleotide sequence ID" value="NZ_VUMI01000099.1"/>
</dbReference>
<dbReference type="GO" id="GO:0061513">
    <property type="term" value="F:glucose 6-phosphate:phosphate antiporter activity"/>
    <property type="evidence" value="ECO:0007669"/>
    <property type="project" value="TreeGrafter"/>
</dbReference>
<keyword evidence="9" id="KW-1185">Reference proteome</keyword>
<dbReference type="InterPro" id="IPR051337">
    <property type="entry name" value="OPA_Antiporter"/>
</dbReference>
<dbReference type="GO" id="GO:0005886">
    <property type="term" value="C:plasma membrane"/>
    <property type="evidence" value="ECO:0007669"/>
    <property type="project" value="UniProtKB-SubCell"/>
</dbReference>
<evidence type="ECO:0000256" key="5">
    <source>
        <dbReference type="ARBA" id="ARBA00023136"/>
    </source>
</evidence>
<reference evidence="8 9" key="1">
    <citation type="submission" date="2019-08" db="EMBL/GenBank/DDBJ databases">
        <title>In-depth cultivation of the pig gut microbiome towards novel bacterial diversity and tailored functional studies.</title>
        <authorList>
            <person name="Wylensek D."/>
            <person name="Hitch T.C.A."/>
            <person name="Clavel T."/>
        </authorList>
    </citation>
    <scope>NUCLEOTIDE SEQUENCE [LARGE SCALE GENOMIC DNA]</scope>
    <source>
        <strain evidence="8 9">WCA-389-WT-23B</strain>
    </source>
</reference>
<dbReference type="InterPro" id="IPR020846">
    <property type="entry name" value="MFS_dom"/>
</dbReference>
<comment type="caution">
    <text evidence="8">The sequence shown here is derived from an EMBL/GenBank/DDBJ whole genome shotgun (WGS) entry which is preliminary data.</text>
</comment>
<keyword evidence="3 6" id="KW-0812">Transmembrane</keyword>
<dbReference type="PANTHER" id="PTHR43826:SF3">
    <property type="entry name" value="GLUCOSE-6-PHOSPHATE EXCHANGER SLC37A4"/>
    <property type="match status" value="1"/>
</dbReference>
<gene>
    <name evidence="8" type="ORF">FYJ45_28430</name>
</gene>
<feature type="transmembrane region" description="Helical" evidence="6">
    <location>
        <begin position="302"/>
        <end position="322"/>
    </location>
</feature>
<evidence type="ECO:0000256" key="4">
    <source>
        <dbReference type="ARBA" id="ARBA00022989"/>
    </source>
</evidence>
<keyword evidence="4 6" id="KW-1133">Transmembrane helix</keyword>
<feature type="transmembrane region" description="Helical" evidence="6">
    <location>
        <begin position="328"/>
        <end position="352"/>
    </location>
</feature>
<dbReference type="GeneID" id="86056909"/>
<dbReference type="EMBL" id="VUMI01000099">
    <property type="protein sequence ID" value="MSS91992.1"/>
    <property type="molecule type" value="Genomic_DNA"/>
</dbReference>
<feature type="transmembrane region" description="Helical" evidence="6">
    <location>
        <begin position="105"/>
        <end position="126"/>
    </location>
</feature>
<feature type="transmembrane region" description="Helical" evidence="6">
    <location>
        <begin position="138"/>
        <end position="164"/>
    </location>
</feature>
<dbReference type="PANTHER" id="PTHR43826">
    <property type="entry name" value="GLUCOSE-6-PHOSPHATE EXCHANGER SLC37A4"/>
    <property type="match status" value="1"/>
</dbReference>
<evidence type="ECO:0000259" key="7">
    <source>
        <dbReference type="PROSITE" id="PS50850"/>
    </source>
</evidence>
<dbReference type="InterPro" id="IPR011701">
    <property type="entry name" value="MFS"/>
</dbReference>
<dbReference type="Proteomes" id="UP000436047">
    <property type="component" value="Unassembled WGS sequence"/>
</dbReference>
<dbReference type="SUPFAM" id="SSF103473">
    <property type="entry name" value="MFS general substrate transporter"/>
    <property type="match status" value="1"/>
</dbReference>
<feature type="transmembrane region" description="Helical" evidence="6">
    <location>
        <begin position="269"/>
        <end position="290"/>
    </location>
</feature>
<feature type="transmembrane region" description="Helical" evidence="6">
    <location>
        <begin position="80"/>
        <end position="99"/>
    </location>
</feature>
<dbReference type="Pfam" id="PF07690">
    <property type="entry name" value="MFS_1"/>
    <property type="match status" value="1"/>
</dbReference>
<dbReference type="AlphaFoldDB" id="A0A6N7WBM6"/>
<proteinExistence type="predicted"/>
<feature type="transmembrane region" description="Helical" evidence="6">
    <location>
        <begin position="224"/>
        <end position="249"/>
    </location>
</feature>
<dbReference type="InterPro" id="IPR000849">
    <property type="entry name" value="Sugar_P_transporter"/>
</dbReference>
<comment type="subcellular location">
    <subcellularLocation>
        <location evidence="1">Cell membrane</location>
        <topology evidence="1">Multi-pass membrane protein</topology>
    </subcellularLocation>
</comment>
<evidence type="ECO:0000256" key="3">
    <source>
        <dbReference type="ARBA" id="ARBA00022692"/>
    </source>
</evidence>
<dbReference type="PIRSF" id="PIRSF002808">
    <property type="entry name" value="Hexose_phosphate_transp"/>
    <property type="match status" value="1"/>
</dbReference>
<feature type="transmembrane region" description="Helical" evidence="6">
    <location>
        <begin position="391"/>
        <end position="415"/>
    </location>
</feature>
<organism evidence="8 9">
    <name type="scientific">Eisenbergiella porci</name>
    <dbReference type="NCBI Taxonomy" id="2652274"/>
    <lineage>
        <taxon>Bacteria</taxon>
        <taxon>Bacillati</taxon>
        <taxon>Bacillota</taxon>
        <taxon>Clostridia</taxon>
        <taxon>Lachnospirales</taxon>
        <taxon>Lachnospiraceae</taxon>
        <taxon>Eisenbergiella</taxon>
    </lineage>
</organism>
<evidence type="ECO:0000256" key="6">
    <source>
        <dbReference type="SAM" id="Phobius"/>
    </source>
</evidence>
<name>A0A6N7WBM6_9FIRM</name>
<evidence type="ECO:0000313" key="8">
    <source>
        <dbReference type="EMBL" id="MSS91992.1"/>
    </source>
</evidence>
<sequence length="431" mass="47429">MDIKITDKRRIILFFLLCFLAYFSTYLGRLNYSASLVQMIAEEGFEKGTAGIIGTGFFIAYGIGQLVSGFLGEYLNGKRMVFTGLFISAVLNALMAFSHSIGTMSVIWCMNGMAQALIWSPLLKMICDIVDDHVAAKICLYINFSVPMGTFFSYLLSAVCLKWFGWRMAFLMPAVLILLSAVLWLYGITKKTPYDQVYLKCHRSVRQMYKRKGKVKSSEFKRQIAAEICWIGKSGVFILMIALFVQGALKDGVTTWVPTYLQEVYKTETAFAVIGTTLLPLCNLMGVSLASVVNKITGYHEIGAASFFFGICIISLSVLYFWNDCGVTASLLLLAIATTSMTGVNTMLIGVLPSRFGAVGRASVISGVLNSVVYLGCAVSTYGIGALSESFGWNFTFLIWLIAAVIAMGICLCLIKKWSVFLENLGKQKGK</sequence>
<protein>
    <submittedName>
        <fullName evidence="8">MFS transporter</fullName>
    </submittedName>
</protein>
<dbReference type="GO" id="GO:0035435">
    <property type="term" value="P:phosphate ion transmembrane transport"/>
    <property type="evidence" value="ECO:0007669"/>
    <property type="project" value="TreeGrafter"/>
</dbReference>
<dbReference type="PROSITE" id="PS50850">
    <property type="entry name" value="MFS"/>
    <property type="match status" value="1"/>
</dbReference>
<feature type="domain" description="Major facilitator superfamily (MFS) profile" evidence="7">
    <location>
        <begin position="10"/>
        <end position="419"/>
    </location>
</feature>
<keyword evidence="2" id="KW-0813">Transport</keyword>
<feature type="transmembrane region" description="Helical" evidence="6">
    <location>
        <begin position="364"/>
        <end position="385"/>
    </location>
</feature>